<dbReference type="NCBIfam" id="TIGR00573">
    <property type="entry name" value="dnaq"/>
    <property type="match status" value="1"/>
</dbReference>
<evidence type="ECO:0000256" key="2">
    <source>
        <dbReference type="ARBA" id="ARBA00022801"/>
    </source>
</evidence>
<evidence type="ECO:0000256" key="3">
    <source>
        <dbReference type="ARBA" id="ARBA00022839"/>
    </source>
</evidence>
<dbReference type="InterPro" id="IPR006054">
    <property type="entry name" value="DnaQ"/>
</dbReference>
<dbReference type="EMBL" id="CP026095">
    <property type="protein sequence ID" value="AZV41667.1"/>
    <property type="molecule type" value="Genomic_DNA"/>
</dbReference>
<dbReference type="InterPro" id="IPR012337">
    <property type="entry name" value="RNaseH-like_sf"/>
</dbReference>
<gene>
    <name evidence="5" type="ORF">BAOM_1056</name>
</gene>
<organism evidence="5 6">
    <name type="scientific">Peribacillus asahii</name>
    <dbReference type="NCBI Taxonomy" id="228899"/>
    <lineage>
        <taxon>Bacteria</taxon>
        <taxon>Bacillati</taxon>
        <taxon>Bacillota</taxon>
        <taxon>Bacilli</taxon>
        <taxon>Bacillales</taxon>
        <taxon>Bacillaceae</taxon>
        <taxon>Peribacillus</taxon>
    </lineage>
</organism>
<dbReference type="PANTHER" id="PTHR30231:SF41">
    <property type="entry name" value="DNA POLYMERASE III SUBUNIT EPSILON"/>
    <property type="match status" value="1"/>
</dbReference>
<dbReference type="GO" id="GO:0003887">
    <property type="term" value="F:DNA-directed DNA polymerase activity"/>
    <property type="evidence" value="ECO:0007669"/>
    <property type="project" value="InterPro"/>
</dbReference>
<evidence type="ECO:0000256" key="1">
    <source>
        <dbReference type="ARBA" id="ARBA00022722"/>
    </source>
</evidence>
<feature type="domain" description="Exonuclease" evidence="4">
    <location>
        <begin position="9"/>
        <end position="180"/>
    </location>
</feature>
<dbReference type="SUPFAM" id="SSF53098">
    <property type="entry name" value="Ribonuclease H-like"/>
    <property type="match status" value="1"/>
</dbReference>
<dbReference type="GO" id="GO:0003677">
    <property type="term" value="F:DNA binding"/>
    <property type="evidence" value="ECO:0007669"/>
    <property type="project" value="InterPro"/>
</dbReference>
<dbReference type="Gene3D" id="3.30.420.10">
    <property type="entry name" value="Ribonuclease H-like superfamily/Ribonuclease H"/>
    <property type="match status" value="1"/>
</dbReference>
<dbReference type="Proteomes" id="UP000283095">
    <property type="component" value="Chromosome"/>
</dbReference>
<keyword evidence="1" id="KW-0540">Nuclease</keyword>
<dbReference type="GO" id="GO:0045004">
    <property type="term" value="P:DNA replication proofreading"/>
    <property type="evidence" value="ECO:0007669"/>
    <property type="project" value="TreeGrafter"/>
</dbReference>
<dbReference type="GO" id="GO:0005829">
    <property type="term" value="C:cytosol"/>
    <property type="evidence" value="ECO:0007669"/>
    <property type="project" value="TreeGrafter"/>
</dbReference>
<reference evidence="5 6" key="1">
    <citation type="submission" date="2018-01" db="EMBL/GenBank/DDBJ databases">
        <title>Bacillus asahii Genome sequencing and assembly.</title>
        <authorList>
            <person name="Jiang H."/>
            <person name="Feng Y."/>
            <person name="Zhao F."/>
            <person name="Lin X."/>
        </authorList>
    </citation>
    <scope>NUCLEOTIDE SEQUENCE [LARGE SCALE GENOMIC DNA]</scope>
    <source>
        <strain evidence="5 6">OM18</strain>
    </source>
</reference>
<evidence type="ECO:0000313" key="6">
    <source>
        <dbReference type="Proteomes" id="UP000283095"/>
    </source>
</evidence>
<dbReference type="InterPro" id="IPR036397">
    <property type="entry name" value="RNaseH_sf"/>
</dbReference>
<dbReference type="GO" id="GO:0008408">
    <property type="term" value="F:3'-5' exonuclease activity"/>
    <property type="evidence" value="ECO:0007669"/>
    <property type="project" value="TreeGrafter"/>
</dbReference>
<evidence type="ECO:0000313" key="5">
    <source>
        <dbReference type="EMBL" id="AZV41667.1"/>
    </source>
</evidence>
<dbReference type="SMART" id="SM00479">
    <property type="entry name" value="EXOIII"/>
    <property type="match status" value="1"/>
</dbReference>
<dbReference type="AlphaFoldDB" id="A0A3Q9RKX3"/>
<dbReference type="InterPro" id="IPR013520">
    <property type="entry name" value="Ribonucl_H"/>
</dbReference>
<keyword evidence="3" id="KW-0269">Exonuclease</keyword>
<accession>A0A3Q9RKX3</accession>
<dbReference type="Pfam" id="PF00929">
    <property type="entry name" value="RNase_T"/>
    <property type="match status" value="1"/>
</dbReference>
<sequence length="204" mass="23593">MDTPFRDLSFTVFDTETTGFSIGAKDRVIEIGAVQVANMEVTDKTFQSFVNPMRKIPVHIIELTSIEQQQVNEAPLALEVIEQYFRFMENHDSKGWVGHCISFDVMVIKKELNRMKYTFQQPLALDTIDLIHRLFPSWDMRDLEEYAASFGTKVFTRHRALGDALTTAYLFVELLKRFEEKGMTTLGDLVKLSSRKKRQNALLF</sequence>
<name>A0A3Q9RKX3_9BACI</name>
<dbReference type="KEGG" id="pasa:BAOM_1056"/>
<protein>
    <submittedName>
        <fullName evidence="5">DNA polymerase III</fullName>
    </submittedName>
</protein>
<keyword evidence="2" id="KW-0378">Hydrolase</keyword>
<proteinExistence type="predicted"/>
<evidence type="ECO:0000259" key="4">
    <source>
        <dbReference type="SMART" id="SM00479"/>
    </source>
</evidence>
<dbReference type="CDD" id="cd06127">
    <property type="entry name" value="DEDDh"/>
    <property type="match status" value="1"/>
</dbReference>
<dbReference type="PANTHER" id="PTHR30231">
    <property type="entry name" value="DNA POLYMERASE III SUBUNIT EPSILON"/>
    <property type="match status" value="1"/>
</dbReference>
<dbReference type="FunFam" id="3.30.420.10:FF:000045">
    <property type="entry name" value="3'-5' exonuclease DinG"/>
    <property type="match status" value="1"/>
</dbReference>